<comment type="cofactor">
    <cofactor evidence="5">
        <name>[4Fe-4S] cluster</name>
        <dbReference type="ChEBI" id="CHEBI:49883"/>
    </cofactor>
    <text evidence="5">Binds 1 [4Fe-4S] cluster. The cluster is coordinated with 3 cysteines and an exchangeable S-adenosyl-L-methionine.</text>
</comment>
<evidence type="ECO:0000259" key="6">
    <source>
        <dbReference type="Pfam" id="PF04055"/>
    </source>
</evidence>
<feature type="binding site" evidence="5">
    <location>
        <position position="62"/>
    </location>
    <ligand>
        <name>[4Fe-4S] cluster</name>
        <dbReference type="ChEBI" id="CHEBI:49883"/>
        <note>4Fe-4S-S-AdoMet</note>
    </ligand>
</feature>
<dbReference type="Pfam" id="PF04055">
    <property type="entry name" value="Radical_SAM"/>
    <property type="match status" value="1"/>
</dbReference>
<dbReference type="SUPFAM" id="SSF102114">
    <property type="entry name" value="Radical SAM enzymes"/>
    <property type="match status" value="1"/>
</dbReference>
<name>A0A9D1MX97_9BACT</name>
<dbReference type="InterPro" id="IPR013785">
    <property type="entry name" value="Aldolase_TIM"/>
</dbReference>
<dbReference type="GO" id="GO:0051536">
    <property type="term" value="F:iron-sulfur cluster binding"/>
    <property type="evidence" value="ECO:0007669"/>
    <property type="project" value="UniProtKB-KW"/>
</dbReference>
<evidence type="ECO:0000313" key="7">
    <source>
        <dbReference type="EMBL" id="HIU90904.1"/>
    </source>
</evidence>
<dbReference type="InterPro" id="IPR016431">
    <property type="entry name" value="Pyrv-formate_lyase-activ_prd"/>
</dbReference>
<keyword evidence="2 5" id="KW-0479">Metal-binding</keyword>
<reference evidence="7" key="1">
    <citation type="submission" date="2020-10" db="EMBL/GenBank/DDBJ databases">
        <authorList>
            <person name="Gilroy R."/>
        </authorList>
    </citation>
    <scope>NUCLEOTIDE SEQUENCE</scope>
    <source>
        <strain evidence="7">ChiHjej12B11-7776</strain>
    </source>
</reference>
<evidence type="ECO:0000256" key="2">
    <source>
        <dbReference type="ARBA" id="ARBA00022723"/>
    </source>
</evidence>
<accession>A0A9D1MX97</accession>
<proteinExistence type="predicted"/>
<dbReference type="SFLD" id="SFLDS00029">
    <property type="entry name" value="Radical_SAM"/>
    <property type="match status" value="1"/>
</dbReference>
<keyword evidence="4 5" id="KW-0411">Iron-sulfur</keyword>
<dbReference type="GO" id="GO:0046872">
    <property type="term" value="F:metal ion binding"/>
    <property type="evidence" value="ECO:0007669"/>
    <property type="project" value="UniProtKB-KW"/>
</dbReference>
<dbReference type="EMBL" id="DVOC01000046">
    <property type="protein sequence ID" value="HIU90904.1"/>
    <property type="molecule type" value="Genomic_DNA"/>
</dbReference>
<dbReference type="PANTHER" id="PTHR43075">
    <property type="entry name" value="FORMATE LYASE ACTIVATING ENZYME, PUTATIVE (AFU_ORTHOLOGUE AFUA_2G15630)-RELATED"/>
    <property type="match status" value="1"/>
</dbReference>
<feature type="domain" description="Radical SAM core" evidence="6">
    <location>
        <begin position="50"/>
        <end position="216"/>
    </location>
</feature>
<gene>
    <name evidence="7" type="ORF">IAC72_02675</name>
</gene>
<dbReference type="Gene3D" id="3.20.20.70">
    <property type="entry name" value="Aldolase class I"/>
    <property type="match status" value="1"/>
</dbReference>
<dbReference type="Proteomes" id="UP000886852">
    <property type="component" value="Unassembled WGS sequence"/>
</dbReference>
<dbReference type="SFLD" id="SFLDG01099">
    <property type="entry name" value="Uncharacterised_Radical_SAM_Su"/>
    <property type="match status" value="1"/>
</dbReference>
<dbReference type="CDD" id="cd01335">
    <property type="entry name" value="Radical_SAM"/>
    <property type="match status" value="1"/>
</dbReference>
<dbReference type="InterPro" id="IPR040085">
    <property type="entry name" value="MJ0674-like"/>
</dbReference>
<keyword evidence="1 5" id="KW-0949">S-adenosyl-L-methionine</keyword>
<evidence type="ECO:0000313" key="8">
    <source>
        <dbReference type="Proteomes" id="UP000886852"/>
    </source>
</evidence>
<dbReference type="AlphaFoldDB" id="A0A9D1MX97"/>
<dbReference type="InterPro" id="IPR007197">
    <property type="entry name" value="rSAM"/>
</dbReference>
<dbReference type="InterPro" id="IPR058240">
    <property type="entry name" value="rSAM_sf"/>
</dbReference>
<comment type="caution">
    <text evidence="7">The sequence shown here is derived from an EMBL/GenBank/DDBJ whole genome shotgun (WGS) entry which is preliminary data.</text>
</comment>
<feature type="binding site" evidence="5">
    <location>
        <position position="59"/>
    </location>
    <ligand>
        <name>[4Fe-4S] cluster</name>
        <dbReference type="ChEBI" id="CHEBI:49883"/>
        <note>4Fe-4S-S-AdoMet</note>
    </ligand>
</feature>
<keyword evidence="3 5" id="KW-0408">Iron</keyword>
<reference evidence="7" key="2">
    <citation type="journal article" date="2021" name="PeerJ">
        <title>Extensive microbial diversity within the chicken gut microbiome revealed by metagenomics and culture.</title>
        <authorList>
            <person name="Gilroy R."/>
            <person name="Ravi A."/>
            <person name="Getino M."/>
            <person name="Pursley I."/>
            <person name="Horton D.L."/>
            <person name="Alikhan N.F."/>
            <person name="Baker D."/>
            <person name="Gharbi K."/>
            <person name="Hall N."/>
            <person name="Watson M."/>
            <person name="Adriaenssens E.M."/>
            <person name="Foster-Nyarko E."/>
            <person name="Jarju S."/>
            <person name="Secka A."/>
            <person name="Antonio M."/>
            <person name="Oren A."/>
            <person name="Chaudhuri R.R."/>
            <person name="La Ragione R."/>
            <person name="Hildebrand F."/>
            <person name="Pallen M.J."/>
        </authorList>
    </citation>
    <scope>NUCLEOTIDE SEQUENCE</scope>
    <source>
        <strain evidence="7">ChiHjej12B11-7776</strain>
    </source>
</reference>
<evidence type="ECO:0000256" key="1">
    <source>
        <dbReference type="ARBA" id="ARBA00022691"/>
    </source>
</evidence>
<evidence type="ECO:0000256" key="3">
    <source>
        <dbReference type="ARBA" id="ARBA00023004"/>
    </source>
</evidence>
<sequence length="300" mass="33281">MKCNLCPRGCNADRGAGKGVCGTDGAVLSRVGTHVWEEPCISGSRGSGTIFFAGCNLKCRFCQNYDVTVRPHGSKVDARRLADVILYVAGSGVHNVNLVTAAHVSDVVAQALSLCKHRLKVPVVYNTSSYESVRALKNLEGLVDVYLPDLKFCSAKLSADMCNAADYFSVATAAIEEMRRQQPQNVYAEGILQRGVLVRHLVLPNMTEDTKRVLDWIAAFDKTLPVSLMAQYFPARKDDKFPFLNRRLYSHEYRNAVEYFFNVGLTQGYTQEAQSATKDYVPDFSDAEMAALLDKIPREF</sequence>
<feature type="binding site" evidence="5">
    <location>
        <position position="55"/>
    </location>
    <ligand>
        <name>[4Fe-4S] cluster</name>
        <dbReference type="ChEBI" id="CHEBI:49883"/>
        <note>4Fe-4S-S-AdoMet</note>
    </ligand>
</feature>
<dbReference type="PIRSF" id="PIRSF004869">
    <property type="entry name" value="PflX_prd"/>
    <property type="match status" value="1"/>
</dbReference>
<dbReference type="GO" id="GO:0003824">
    <property type="term" value="F:catalytic activity"/>
    <property type="evidence" value="ECO:0007669"/>
    <property type="project" value="InterPro"/>
</dbReference>
<organism evidence="7 8">
    <name type="scientific">Candidatus Fimimonas merdipullorum</name>
    <dbReference type="NCBI Taxonomy" id="2840822"/>
    <lineage>
        <taxon>Bacteria</taxon>
        <taxon>Pseudomonadati</taxon>
        <taxon>Myxococcota</taxon>
        <taxon>Myxococcia</taxon>
        <taxon>Myxococcales</taxon>
        <taxon>Cystobacterineae</taxon>
        <taxon>Myxococcaceae</taxon>
        <taxon>Myxococcaceae incertae sedis</taxon>
        <taxon>Candidatus Fimimonas</taxon>
    </lineage>
</organism>
<evidence type="ECO:0000256" key="4">
    <source>
        <dbReference type="ARBA" id="ARBA00023014"/>
    </source>
</evidence>
<protein>
    <submittedName>
        <fullName evidence="7">Radical SAM protein</fullName>
    </submittedName>
</protein>
<dbReference type="PANTHER" id="PTHR43075:SF1">
    <property type="entry name" value="FORMATE LYASE ACTIVATING ENZYME, PUTATIVE (AFU_ORTHOLOGUE AFUA_2G15630)-RELATED"/>
    <property type="match status" value="1"/>
</dbReference>
<evidence type="ECO:0000256" key="5">
    <source>
        <dbReference type="PIRSR" id="PIRSR004869-50"/>
    </source>
</evidence>